<evidence type="ECO:0000256" key="6">
    <source>
        <dbReference type="SAM" id="MobiDB-lite"/>
    </source>
</evidence>
<dbReference type="SUPFAM" id="SSF52540">
    <property type="entry name" value="P-loop containing nucleoside triphosphate hydrolases"/>
    <property type="match status" value="1"/>
</dbReference>
<evidence type="ECO:0000313" key="8">
    <source>
        <dbReference type="EMBL" id="KAK7234031.1"/>
    </source>
</evidence>
<dbReference type="Pfam" id="PF02492">
    <property type="entry name" value="cobW"/>
    <property type="match status" value="1"/>
</dbReference>
<dbReference type="CDD" id="cd05540">
    <property type="entry name" value="UreG"/>
    <property type="match status" value="1"/>
</dbReference>
<proteinExistence type="inferred from homology"/>
<reference evidence="8 9" key="1">
    <citation type="submission" date="2024-03" db="EMBL/GenBank/DDBJ databases">
        <title>Aureococcus anophagefferens CCMP1851 and Kratosvirus quantuckense: Draft genome of a second virus-susceptible host strain in the model system.</title>
        <authorList>
            <person name="Chase E."/>
            <person name="Truchon A.R."/>
            <person name="Schepens W."/>
            <person name="Wilhelm S.W."/>
        </authorList>
    </citation>
    <scope>NUCLEOTIDE SEQUENCE [LARGE SCALE GENOMIC DNA]</scope>
    <source>
        <strain evidence="8 9">CCMP1851</strain>
    </source>
</reference>
<dbReference type="InterPro" id="IPR003495">
    <property type="entry name" value="CobW/HypB/UreG_nucleotide-bd"/>
</dbReference>
<evidence type="ECO:0000256" key="5">
    <source>
        <dbReference type="ARBA" id="ARBA00023186"/>
    </source>
</evidence>
<dbReference type="PANTHER" id="PTHR31715:SF0">
    <property type="entry name" value="UREASE ACCESSORY PROTEIN G"/>
    <property type="match status" value="1"/>
</dbReference>
<sequence>MSAHSHSPHDHDHDEAATCCGGDHGHDHGAAHDRAASHGGHGHSHEHLDHPGTYAARATGSPALWATRAWSERAFTVGIGGPVGSGKTALTLKLCEELRDAISLGVCTNDIFTREDAEFLTRKGALPAARIRAVETGGCPHAAIREDALEDLTRSVKPELLFCESGGDNLAANFSSELADFTLYVIDVAGGDKVPRKGGPGITQSDVLVINKTDLAEAVSSSLEVMDRDAKKMRGDGPTVFAAVKHGRGVTEIAKEVLAAWAKATGRTVPAPWA</sequence>
<evidence type="ECO:0000256" key="3">
    <source>
        <dbReference type="ARBA" id="ARBA00022988"/>
    </source>
</evidence>
<dbReference type="Gene3D" id="3.40.50.300">
    <property type="entry name" value="P-loop containing nucleotide triphosphate hydrolases"/>
    <property type="match status" value="1"/>
</dbReference>
<keyword evidence="2" id="KW-0547">Nucleotide-binding</keyword>
<organism evidence="8 9">
    <name type="scientific">Aureococcus anophagefferens</name>
    <name type="common">Harmful bloom alga</name>
    <dbReference type="NCBI Taxonomy" id="44056"/>
    <lineage>
        <taxon>Eukaryota</taxon>
        <taxon>Sar</taxon>
        <taxon>Stramenopiles</taxon>
        <taxon>Ochrophyta</taxon>
        <taxon>Pelagophyceae</taxon>
        <taxon>Pelagomonadales</taxon>
        <taxon>Pelagomonadaceae</taxon>
        <taxon>Aureococcus</taxon>
    </lineage>
</organism>
<comment type="similarity">
    <text evidence="1">Belongs to the SIMIBI class G3E GTPase family. UreG subfamily.</text>
</comment>
<feature type="region of interest" description="Disordered" evidence="6">
    <location>
        <begin position="1"/>
        <end position="55"/>
    </location>
</feature>
<gene>
    <name evidence="8" type="ORF">SO694_0041204</name>
</gene>
<keyword evidence="4" id="KW-0342">GTP-binding</keyword>
<comment type="caution">
    <text evidence="8">The sequence shown here is derived from an EMBL/GenBank/DDBJ whole genome shotgun (WGS) entry which is preliminary data.</text>
</comment>
<feature type="compositionally biased region" description="Basic and acidic residues" evidence="6">
    <location>
        <begin position="23"/>
        <end position="36"/>
    </location>
</feature>
<dbReference type="EMBL" id="JBBJCI010000350">
    <property type="protein sequence ID" value="KAK7234031.1"/>
    <property type="molecule type" value="Genomic_DNA"/>
</dbReference>
<dbReference type="PANTHER" id="PTHR31715">
    <property type="entry name" value="UREASE ACCESSORY PROTEIN G"/>
    <property type="match status" value="1"/>
</dbReference>
<feature type="domain" description="CobW/HypB/UreG nucleotide-binding" evidence="7">
    <location>
        <begin position="76"/>
        <end position="239"/>
    </location>
</feature>
<dbReference type="Proteomes" id="UP001363151">
    <property type="component" value="Unassembled WGS sequence"/>
</dbReference>
<keyword evidence="3" id="KW-0996">Nickel insertion</keyword>
<name>A0ABR1FNB9_AURAN</name>
<dbReference type="NCBIfam" id="TIGR00101">
    <property type="entry name" value="ureG"/>
    <property type="match status" value="1"/>
</dbReference>
<evidence type="ECO:0000256" key="1">
    <source>
        <dbReference type="ARBA" id="ARBA00005732"/>
    </source>
</evidence>
<keyword evidence="5" id="KW-0143">Chaperone</keyword>
<evidence type="ECO:0000313" key="9">
    <source>
        <dbReference type="Proteomes" id="UP001363151"/>
    </source>
</evidence>
<evidence type="ECO:0000259" key="7">
    <source>
        <dbReference type="Pfam" id="PF02492"/>
    </source>
</evidence>
<keyword evidence="9" id="KW-1185">Reference proteome</keyword>
<dbReference type="InterPro" id="IPR027417">
    <property type="entry name" value="P-loop_NTPase"/>
</dbReference>
<dbReference type="InterPro" id="IPR004400">
    <property type="entry name" value="UreG"/>
</dbReference>
<feature type="compositionally biased region" description="Basic and acidic residues" evidence="6">
    <location>
        <begin position="7"/>
        <end position="16"/>
    </location>
</feature>
<evidence type="ECO:0000256" key="2">
    <source>
        <dbReference type="ARBA" id="ARBA00022741"/>
    </source>
</evidence>
<evidence type="ECO:0000256" key="4">
    <source>
        <dbReference type="ARBA" id="ARBA00023134"/>
    </source>
</evidence>
<protein>
    <submittedName>
        <fullName evidence="8">Cobalamin synthetase</fullName>
    </submittedName>
</protein>
<accession>A0ABR1FNB9</accession>